<dbReference type="GO" id="GO:0004190">
    <property type="term" value="F:aspartic-type endopeptidase activity"/>
    <property type="evidence" value="ECO:0007669"/>
    <property type="project" value="InterPro"/>
</dbReference>
<dbReference type="PROSITE" id="PS50158">
    <property type="entry name" value="ZF_CCHC"/>
    <property type="match status" value="1"/>
</dbReference>
<evidence type="ECO:0008006" key="7">
    <source>
        <dbReference type="Google" id="ProtNLM"/>
    </source>
</evidence>
<name>A0A9Q0E9M0_9TELE</name>
<evidence type="ECO:0000256" key="2">
    <source>
        <dbReference type="SAM" id="MobiDB-lite"/>
    </source>
</evidence>
<keyword evidence="1" id="KW-0862">Zinc</keyword>
<keyword evidence="1" id="KW-0863">Zinc-finger</keyword>
<dbReference type="GO" id="GO:0006508">
    <property type="term" value="P:proteolysis"/>
    <property type="evidence" value="ECO:0007669"/>
    <property type="project" value="InterPro"/>
</dbReference>
<evidence type="ECO:0000313" key="6">
    <source>
        <dbReference type="Proteomes" id="UP001148018"/>
    </source>
</evidence>
<dbReference type="SUPFAM" id="SSF57756">
    <property type="entry name" value="Retrovirus zinc finger-like domains"/>
    <property type="match status" value="1"/>
</dbReference>
<gene>
    <name evidence="5" type="ORF">NHX12_031435</name>
</gene>
<organism evidence="5 6">
    <name type="scientific">Muraenolepis orangiensis</name>
    <name type="common">Patagonian moray cod</name>
    <dbReference type="NCBI Taxonomy" id="630683"/>
    <lineage>
        <taxon>Eukaryota</taxon>
        <taxon>Metazoa</taxon>
        <taxon>Chordata</taxon>
        <taxon>Craniata</taxon>
        <taxon>Vertebrata</taxon>
        <taxon>Euteleostomi</taxon>
        <taxon>Actinopterygii</taxon>
        <taxon>Neopterygii</taxon>
        <taxon>Teleostei</taxon>
        <taxon>Neoteleostei</taxon>
        <taxon>Acanthomorphata</taxon>
        <taxon>Zeiogadaria</taxon>
        <taxon>Gadariae</taxon>
        <taxon>Gadiformes</taxon>
        <taxon>Muraenolepidoidei</taxon>
        <taxon>Muraenolepididae</taxon>
        <taxon>Muraenolepis</taxon>
    </lineage>
</organism>
<dbReference type="InterPro" id="IPR001878">
    <property type="entry name" value="Znf_CCHC"/>
</dbReference>
<keyword evidence="6" id="KW-1185">Reference proteome</keyword>
<comment type="caution">
    <text evidence="5">The sequence shown here is derived from an EMBL/GenBank/DDBJ whole genome shotgun (WGS) entry which is preliminary data.</text>
</comment>
<keyword evidence="1" id="KW-0479">Metal-binding</keyword>
<proteinExistence type="predicted"/>
<dbReference type="Gene3D" id="4.10.60.10">
    <property type="entry name" value="Zinc finger, CCHC-type"/>
    <property type="match status" value="1"/>
</dbReference>
<protein>
    <recommendedName>
        <fullName evidence="7">CCHC-type domain-containing protein</fullName>
    </recommendedName>
</protein>
<accession>A0A9Q0E9M0</accession>
<dbReference type="InterPro" id="IPR001995">
    <property type="entry name" value="Peptidase_A2_cat"/>
</dbReference>
<feature type="compositionally biased region" description="Polar residues" evidence="2">
    <location>
        <begin position="52"/>
        <end position="61"/>
    </location>
</feature>
<sequence>MSPGGHNVAERRPRAAVIREAAEEEPTETAATCQATRWKPEPAGPSPYPRHTFSNQTFTPSKQKDRKDINWEEIRCHNCSGLGHMRRNCHSPKKTTKAQVLSASPEITDPTVLHLKTQNQEMSILMLINELEVCTVLDSGARKSVLPLHHYNAVHPEVRPPLQPSVVTSVVGIGRHTCEEALLGHLVQSKARLDYGTNRMVLFGEEVPSFQPHSKPPLRAVRVSRTVVVEPGREYLAAGSPNTVPLRIFNPGNTSITIKEGAIAGVLQHVRAVQTAPTTDKPGQTVIGPTVPKHLQELYAQSSTELNTEERLQLAQLLHTYGSVFSTGPDDLGPH</sequence>
<reference evidence="5" key="1">
    <citation type="submission" date="2022-07" db="EMBL/GenBank/DDBJ databases">
        <title>Chromosome-level genome of Muraenolepis orangiensis.</title>
        <authorList>
            <person name="Kim J."/>
        </authorList>
    </citation>
    <scope>NUCLEOTIDE SEQUENCE</scope>
    <source>
        <strain evidence="5">KU_S4_2022</strain>
        <tissue evidence="5">Muscle</tissue>
    </source>
</reference>
<evidence type="ECO:0000256" key="1">
    <source>
        <dbReference type="PROSITE-ProRule" id="PRU00047"/>
    </source>
</evidence>
<dbReference type="GO" id="GO:0003676">
    <property type="term" value="F:nucleic acid binding"/>
    <property type="evidence" value="ECO:0007669"/>
    <property type="project" value="InterPro"/>
</dbReference>
<feature type="domain" description="Peptidase A2" evidence="4">
    <location>
        <begin position="133"/>
        <end position="174"/>
    </location>
</feature>
<evidence type="ECO:0000313" key="5">
    <source>
        <dbReference type="EMBL" id="KAJ3600452.1"/>
    </source>
</evidence>
<dbReference type="InterPro" id="IPR036875">
    <property type="entry name" value="Znf_CCHC_sf"/>
</dbReference>
<evidence type="ECO:0000259" key="4">
    <source>
        <dbReference type="PROSITE" id="PS50175"/>
    </source>
</evidence>
<dbReference type="AlphaFoldDB" id="A0A9Q0E9M0"/>
<evidence type="ECO:0000259" key="3">
    <source>
        <dbReference type="PROSITE" id="PS50158"/>
    </source>
</evidence>
<dbReference type="GO" id="GO:0008270">
    <property type="term" value="F:zinc ion binding"/>
    <property type="evidence" value="ECO:0007669"/>
    <property type="project" value="UniProtKB-KW"/>
</dbReference>
<dbReference type="PROSITE" id="PS50175">
    <property type="entry name" value="ASP_PROT_RETROV"/>
    <property type="match status" value="1"/>
</dbReference>
<feature type="region of interest" description="Disordered" evidence="2">
    <location>
        <begin position="1"/>
        <end position="66"/>
    </location>
</feature>
<feature type="domain" description="CCHC-type" evidence="3">
    <location>
        <begin position="75"/>
        <end position="89"/>
    </location>
</feature>
<dbReference type="Proteomes" id="UP001148018">
    <property type="component" value="Unassembled WGS sequence"/>
</dbReference>
<dbReference type="OrthoDB" id="8957954at2759"/>
<dbReference type="EMBL" id="JANIIK010000047">
    <property type="protein sequence ID" value="KAJ3600452.1"/>
    <property type="molecule type" value="Genomic_DNA"/>
</dbReference>